<evidence type="ECO:0000313" key="1">
    <source>
        <dbReference type="EMBL" id="CUH83066.1"/>
    </source>
</evidence>
<dbReference type="AlphaFoldDB" id="A0A0P1GL83"/>
<organism evidence="1 2">
    <name type="scientific">Thalassovita mediterranea</name>
    <dbReference type="NCBI Taxonomy" id="340021"/>
    <lineage>
        <taxon>Bacteria</taxon>
        <taxon>Pseudomonadati</taxon>
        <taxon>Pseudomonadota</taxon>
        <taxon>Alphaproteobacteria</taxon>
        <taxon>Rhodobacterales</taxon>
        <taxon>Roseobacteraceae</taxon>
        <taxon>Thalassovita</taxon>
    </lineage>
</organism>
<reference evidence="1 2" key="1">
    <citation type="submission" date="2015-09" db="EMBL/GenBank/DDBJ databases">
        <authorList>
            <consortium name="Swine Surveillance"/>
        </authorList>
    </citation>
    <scope>NUCLEOTIDE SEQUENCE [LARGE SCALE GENOMIC DNA]</scope>
    <source>
        <strain evidence="1 2">CECT 8383</strain>
    </source>
</reference>
<dbReference type="STRING" id="340021.TM5383_00248"/>
<dbReference type="EMBL" id="CYSF01000001">
    <property type="protein sequence ID" value="CUH83066.1"/>
    <property type="molecule type" value="Genomic_DNA"/>
</dbReference>
<proteinExistence type="predicted"/>
<accession>A0A0P1GL83</accession>
<dbReference type="Proteomes" id="UP000051681">
    <property type="component" value="Unassembled WGS sequence"/>
</dbReference>
<sequence length="81" mass="8990">MAAFGHWGASWDCDSAMLRRRNDKMIGPPMTDARIAVSTEKTAAELALEALDQAFEYYTPTPVLVKAEDEPVEYYEYAAAA</sequence>
<name>A0A0P1GL83_9RHOB</name>
<gene>
    <name evidence="1" type="ORF">TM5383_00248</name>
</gene>
<protein>
    <submittedName>
        <fullName evidence="1">Uncharacterized protein</fullName>
    </submittedName>
</protein>
<evidence type="ECO:0000313" key="2">
    <source>
        <dbReference type="Proteomes" id="UP000051681"/>
    </source>
</evidence>
<keyword evidence="2" id="KW-1185">Reference proteome</keyword>